<evidence type="ECO:0000313" key="10">
    <source>
        <dbReference type="Proteomes" id="UP000310016"/>
    </source>
</evidence>
<feature type="domain" description="Band 7" evidence="8">
    <location>
        <begin position="66"/>
        <end position="243"/>
    </location>
</feature>
<organism evidence="9 10">
    <name type="scientific">Chitiniphilus eburneus</name>
    <dbReference type="NCBI Taxonomy" id="2571148"/>
    <lineage>
        <taxon>Bacteria</taxon>
        <taxon>Pseudomonadati</taxon>
        <taxon>Pseudomonadota</taxon>
        <taxon>Betaproteobacteria</taxon>
        <taxon>Neisseriales</taxon>
        <taxon>Chitinibacteraceae</taxon>
        <taxon>Chitiniphilus</taxon>
    </lineage>
</organism>
<dbReference type="NCBIfam" id="TIGR01933">
    <property type="entry name" value="hflK"/>
    <property type="match status" value="1"/>
</dbReference>
<protein>
    <recommendedName>
        <fullName evidence="6">Protein HflK</fullName>
    </recommendedName>
</protein>
<dbReference type="AlphaFoldDB" id="A0A4U0Q5D2"/>
<name>A0A4U0Q5D2_9NEIS</name>
<sequence length="384" mass="42079">MSQNDPQWGGRRNDGPPDLDEIIRRFTQKISRFFGGGRSPTPGRSGSGSTGLFAVVGVLLVLWGLSGFYVVDERENAVVLRFGRYVNTVENSGLHWHVPWPIERREIVNMTEIRSLEVGTAAAGGSSDEAIMLTGDQNLIEVQLEVQYTLNSAKDYVFNNRVNDPNGRDLIVKPAAETAIREVVGRSKVDYVLNEGRGQIAEETKKQMQELLDRYGAGVSIARVNISDVQPPEQVQQSFADAVKARQDRQRLINEGTAYANDVIPKARGAAARLLEEAEGYKQRVVAQAEGDTARFKAVAAEYARAPQVTRDRLYLETMQQVFQNTTKVLVDQKAGSLLYLPLDKLIQQTGADAPTAAAPAPAPAPAPATLDTASQERGARYGR</sequence>
<evidence type="ECO:0000256" key="7">
    <source>
        <dbReference type="SAM" id="MobiDB-lite"/>
    </source>
</evidence>
<dbReference type="CDD" id="cd03404">
    <property type="entry name" value="SPFH_HflK"/>
    <property type="match status" value="1"/>
</dbReference>
<dbReference type="Pfam" id="PF01145">
    <property type="entry name" value="Band_7"/>
    <property type="match status" value="1"/>
</dbReference>
<dbReference type="OrthoDB" id="9779595at2"/>
<evidence type="ECO:0000256" key="5">
    <source>
        <dbReference type="ARBA" id="ARBA00023136"/>
    </source>
</evidence>
<dbReference type="InterPro" id="IPR036013">
    <property type="entry name" value="Band_7/SPFH_dom_sf"/>
</dbReference>
<comment type="similarity">
    <text evidence="2 6">Belongs to the band 7/mec-2 family. HflK subfamily.</text>
</comment>
<proteinExistence type="inferred from homology"/>
<dbReference type="InterPro" id="IPR010201">
    <property type="entry name" value="HflK"/>
</dbReference>
<dbReference type="RefSeq" id="WP_136772335.1">
    <property type="nucleotide sequence ID" value="NZ_CP156074.1"/>
</dbReference>
<dbReference type="Pfam" id="PF12221">
    <property type="entry name" value="HflK_N"/>
    <property type="match status" value="1"/>
</dbReference>
<dbReference type="EMBL" id="SUMF01000003">
    <property type="protein sequence ID" value="TJZ76285.1"/>
    <property type="molecule type" value="Genomic_DNA"/>
</dbReference>
<evidence type="ECO:0000256" key="6">
    <source>
        <dbReference type="RuleBase" id="RU364113"/>
    </source>
</evidence>
<keyword evidence="3 6" id="KW-0812">Transmembrane</keyword>
<keyword evidence="9" id="KW-0645">Protease</keyword>
<evidence type="ECO:0000256" key="2">
    <source>
        <dbReference type="ARBA" id="ARBA00006971"/>
    </source>
</evidence>
<dbReference type="GO" id="GO:0008233">
    <property type="term" value="F:peptidase activity"/>
    <property type="evidence" value="ECO:0007669"/>
    <property type="project" value="UniProtKB-KW"/>
</dbReference>
<reference evidence="9 10" key="1">
    <citation type="submission" date="2019-04" db="EMBL/GenBank/DDBJ databases">
        <title>Chitiniphilus eburnea sp. nov., a novel chitinolytic bacterium isolated from aquaculture sludge.</title>
        <authorList>
            <person name="Sheng M."/>
        </authorList>
    </citation>
    <scope>NUCLEOTIDE SEQUENCE [LARGE SCALE GENOMIC DNA]</scope>
    <source>
        <strain evidence="9 10">HX-2-15</strain>
    </source>
</reference>
<dbReference type="InterPro" id="IPR001107">
    <property type="entry name" value="Band_7"/>
</dbReference>
<dbReference type="PANTHER" id="PTHR43327:SF2">
    <property type="entry name" value="MODULATOR OF FTSH PROTEASE HFLK"/>
    <property type="match status" value="1"/>
</dbReference>
<evidence type="ECO:0000256" key="3">
    <source>
        <dbReference type="ARBA" id="ARBA00022692"/>
    </source>
</evidence>
<evidence type="ECO:0000313" key="9">
    <source>
        <dbReference type="EMBL" id="TJZ76285.1"/>
    </source>
</evidence>
<comment type="subunit">
    <text evidence="6">HflC and HflK may interact to form a multimeric complex.</text>
</comment>
<dbReference type="Proteomes" id="UP000310016">
    <property type="component" value="Unassembled WGS sequence"/>
</dbReference>
<evidence type="ECO:0000256" key="1">
    <source>
        <dbReference type="ARBA" id="ARBA00004167"/>
    </source>
</evidence>
<dbReference type="InterPro" id="IPR050710">
    <property type="entry name" value="Band7/mec-2_domain"/>
</dbReference>
<accession>A0A4U0Q5D2</accession>
<dbReference type="GO" id="GO:0016020">
    <property type="term" value="C:membrane"/>
    <property type="evidence" value="ECO:0007669"/>
    <property type="project" value="UniProtKB-SubCell"/>
</dbReference>
<dbReference type="SMART" id="SM00244">
    <property type="entry name" value="PHB"/>
    <property type="match status" value="1"/>
</dbReference>
<keyword evidence="4 6" id="KW-1133">Transmembrane helix</keyword>
<keyword evidence="5 6" id="KW-0472">Membrane</keyword>
<dbReference type="GO" id="GO:0006508">
    <property type="term" value="P:proteolysis"/>
    <property type="evidence" value="ECO:0007669"/>
    <property type="project" value="UniProtKB-KW"/>
</dbReference>
<evidence type="ECO:0000259" key="8">
    <source>
        <dbReference type="SMART" id="SM00244"/>
    </source>
</evidence>
<dbReference type="Gene3D" id="3.30.479.30">
    <property type="entry name" value="Band 7 domain"/>
    <property type="match status" value="1"/>
</dbReference>
<dbReference type="SUPFAM" id="SSF117892">
    <property type="entry name" value="Band 7/SPFH domain"/>
    <property type="match status" value="1"/>
</dbReference>
<gene>
    <name evidence="9" type="primary">hflK</name>
    <name evidence="9" type="ORF">FAZ21_05785</name>
</gene>
<comment type="caution">
    <text evidence="9">The sequence shown here is derived from an EMBL/GenBank/DDBJ whole genome shotgun (WGS) entry which is preliminary data.</text>
</comment>
<comment type="function">
    <text evidence="6">HflC and HflK could encode or regulate a protease.</text>
</comment>
<feature type="transmembrane region" description="Helical" evidence="6">
    <location>
        <begin position="51"/>
        <end position="71"/>
    </location>
</feature>
<dbReference type="InterPro" id="IPR020980">
    <property type="entry name" value="Membrane_HflK_N"/>
</dbReference>
<dbReference type="PANTHER" id="PTHR43327">
    <property type="entry name" value="STOMATIN-LIKE PROTEIN 2, MITOCHONDRIAL"/>
    <property type="match status" value="1"/>
</dbReference>
<evidence type="ECO:0000256" key="4">
    <source>
        <dbReference type="ARBA" id="ARBA00022989"/>
    </source>
</evidence>
<keyword evidence="10" id="KW-1185">Reference proteome</keyword>
<feature type="region of interest" description="Disordered" evidence="7">
    <location>
        <begin position="354"/>
        <end position="384"/>
    </location>
</feature>
<comment type="subcellular location">
    <subcellularLocation>
        <location evidence="1">Membrane</location>
        <topology evidence="1">Single-pass membrane protein</topology>
    </subcellularLocation>
</comment>
<keyword evidence="9" id="KW-0378">Hydrolase</keyword>